<sequence>MFTTELVSLKNKILLPSRVGDTGFVCTCHRWESHSIYLDDVSFRMRYEFRRIETLDRTDSSCIFTGT</sequence>
<dbReference type="AlphaFoldDB" id="A0A6N2ZRP8"/>
<evidence type="ECO:0000313" key="1">
    <source>
        <dbReference type="EMBL" id="VYT80827.1"/>
    </source>
</evidence>
<gene>
    <name evidence="1" type="ORF">PMLFYP103_00624</name>
</gene>
<accession>A0A6N2ZRP8</accession>
<reference evidence="1" key="1">
    <citation type="submission" date="2019-11" db="EMBL/GenBank/DDBJ databases">
        <authorList>
            <person name="Feng L."/>
        </authorList>
    </citation>
    <scope>NUCLEOTIDE SEQUENCE</scope>
    <source>
        <strain evidence="1">PmerdaeLFYP103</strain>
    </source>
</reference>
<organism evidence="1">
    <name type="scientific">Parabacteroides merdae</name>
    <dbReference type="NCBI Taxonomy" id="46503"/>
    <lineage>
        <taxon>Bacteria</taxon>
        <taxon>Pseudomonadati</taxon>
        <taxon>Bacteroidota</taxon>
        <taxon>Bacteroidia</taxon>
        <taxon>Bacteroidales</taxon>
        <taxon>Tannerellaceae</taxon>
        <taxon>Parabacteroides</taxon>
    </lineage>
</organism>
<protein>
    <submittedName>
        <fullName evidence="1">Uncharacterized protein</fullName>
    </submittedName>
</protein>
<name>A0A6N2ZRP8_9BACT</name>
<dbReference type="EMBL" id="CACRUV010000010">
    <property type="protein sequence ID" value="VYT80827.1"/>
    <property type="molecule type" value="Genomic_DNA"/>
</dbReference>
<proteinExistence type="predicted"/>